<dbReference type="PROSITE" id="PS51257">
    <property type="entry name" value="PROKAR_LIPOPROTEIN"/>
    <property type="match status" value="1"/>
</dbReference>
<organism evidence="3">
    <name type="scientific">Chromera velia CCMP2878</name>
    <dbReference type="NCBI Taxonomy" id="1169474"/>
    <lineage>
        <taxon>Eukaryota</taxon>
        <taxon>Sar</taxon>
        <taxon>Alveolata</taxon>
        <taxon>Colpodellida</taxon>
        <taxon>Chromeraceae</taxon>
        <taxon>Chromera</taxon>
    </lineage>
</organism>
<feature type="compositionally biased region" description="Polar residues" evidence="1">
    <location>
        <begin position="264"/>
        <end position="274"/>
    </location>
</feature>
<keyword evidence="2" id="KW-1133">Transmembrane helix</keyword>
<sequence>MTWYSKRQWQREIFTVLIGATGACTFASFVYQVLGFGFLGLISICIGLWAHWMPRRMLFVLHTLVSVLIFVLLTVHAVGALDTYGFRQQPPAGAEEEAEPVQEGEGETEEVVERTIALDMLIVYATVIGLSAVVTLSISLWDCVCFVDTEEDAQEKNKGGEQRISVTPDTFVRAATSLSMMQMQEQEREREREKQRMEGGEAPLPTVMYTGAETAKTPQKGETGTGVGNLSRQGTEATGAEAPPVGGQRLSVASSRDEPFRQSRGGSVSSSAAQ</sequence>
<feature type="compositionally biased region" description="Basic and acidic residues" evidence="1">
    <location>
        <begin position="185"/>
        <end position="199"/>
    </location>
</feature>
<keyword evidence="2" id="KW-0472">Membrane</keyword>
<gene>
    <name evidence="3" type="ORF">Cvel_27454</name>
</gene>
<feature type="transmembrane region" description="Helical" evidence="2">
    <location>
        <begin position="12"/>
        <end position="30"/>
    </location>
</feature>
<feature type="region of interest" description="Disordered" evidence="1">
    <location>
        <begin position="90"/>
        <end position="109"/>
    </location>
</feature>
<feature type="transmembrane region" description="Helical" evidence="2">
    <location>
        <begin position="36"/>
        <end position="52"/>
    </location>
</feature>
<feature type="compositionally biased region" description="Acidic residues" evidence="1">
    <location>
        <begin position="94"/>
        <end position="109"/>
    </location>
</feature>
<accession>A0A0G4HGU8</accession>
<dbReference type="EMBL" id="CDMZ01002660">
    <property type="protein sequence ID" value="CEM43325.1"/>
    <property type="molecule type" value="Genomic_DNA"/>
</dbReference>
<dbReference type="AlphaFoldDB" id="A0A0G4HGU8"/>
<feature type="region of interest" description="Disordered" evidence="1">
    <location>
        <begin position="178"/>
        <end position="274"/>
    </location>
</feature>
<name>A0A0G4HGU8_9ALVE</name>
<dbReference type="VEuPathDB" id="CryptoDB:Cvel_27454"/>
<evidence type="ECO:0000256" key="1">
    <source>
        <dbReference type="SAM" id="MobiDB-lite"/>
    </source>
</evidence>
<keyword evidence="2" id="KW-0812">Transmembrane</keyword>
<proteinExistence type="predicted"/>
<evidence type="ECO:0000256" key="2">
    <source>
        <dbReference type="SAM" id="Phobius"/>
    </source>
</evidence>
<reference evidence="3" key="1">
    <citation type="submission" date="2014-11" db="EMBL/GenBank/DDBJ databases">
        <authorList>
            <person name="Otto D Thomas"/>
            <person name="Naeem Raeece"/>
        </authorList>
    </citation>
    <scope>NUCLEOTIDE SEQUENCE</scope>
</reference>
<evidence type="ECO:0008006" key="4">
    <source>
        <dbReference type="Google" id="ProtNLM"/>
    </source>
</evidence>
<feature type="compositionally biased region" description="Polar residues" evidence="1">
    <location>
        <begin position="216"/>
        <end position="236"/>
    </location>
</feature>
<feature type="transmembrane region" description="Helical" evidence="2">
    <location>
        <begin position="121"/>
        <end position="147"/>
    </location>
</feature>
<feature type="transmembrane region" description="Helical" evidence="2">
    <location>
        <begin position="59"/>
        <end position="81"/>
    </location>
</feature>
<evidence type="ECO:0000313" key="3">
    <source>
        <dbReference type="EMBL" id="CEM43325.1"/>
    </source>
</evidence>
<protein>
    <recommendedName>
        <fullName evidence="4">Transmembrane protein</fullName>
    </recommendedName>
</protein>